<evidence type="ECO:0000313" key="3">
    <source>
        <dbReference type="Proteomes" id="UP000224567"/>
    </source>
</evidence>
<evidence type="ECO:0000313" key="2">
    <source>
        <dbReference type="EMBL" id="PHT34590.1"/>
    </source>
</evidence>
<keyword evidence="3" id="KW-1185">Reference proteome</keyword>
<dbReference type="EMBL" id="MLFT02000011">
    <property type="protein sequence ID" value="PHT34590.1"/>
    <property type="molecule type" value="Genomic_DNA"/>
</dbReference>
<keyword evidence="1" id="KW-0175">Coiled coil</keyword>
<proteinExistence type="predicted"/>
<protein>
    <submittedName>
        <fullName evidence="2">Uncharacterized protein</fullName>
    </submittedName>
</protein>
<reference evidence="2 3" key="1">
    <citation type="journal article" date="2017" name="Genome Biol.">
        <title>New reference genome sequences of hot pepper reveal the massive evolution of plant disease-resistance genes by retroduplication.</title>
        <authorList>
            <person name="Kim S."/>
            <person name="Park J."/>
            <person name="Yeom S.I."/>
            <person name="Kim Y.M."/>
            <person name="Seo E."/>
            <person name="Kim K.T."/>
            <person name="Kim M.S."/>
            <person name="Lee J.M."/>
            <person name="Cheong K."/>
            <person name="Shin H.S."/>
            <person name="Kim S.B."/>
            <person name="Han K."/>
            <person name="Lee J."/>
            <person name="Park M."/>
            <person name="Lee H.A."/>
            <person name="Lee H.Y."/>
            <person name="Lee Y."/>
            <person name="Oh S."/>
            <person name="Lee J.H."/>
            <person name="Choi E."/>
            <person name="Choi E."/>
            <person name="Lee S.E."/>
            <person name="Jeon J."/>
            <person name="Kim H."/>
            <person name="Choi G."/>
            <person name="Song H."/>
            <person name="Lee J."/>
            <person name="Lee S.C."/>
            <person name="Kwon J.K."/>
            <person name="Lee H.Y."/>
            <person name="Koo N."/>
            <person name="Hong Y."/>
            <person name="Kim R.W."/>
            <person name="Kang W.H."/>
            <person name="Huh J.H."/>
            <person name="Kang B.C."/>
            <person name="Yang T.J."/>
            <person name="Lee Y.H."/>
            <person name="Bennetzen J.L."/>
            <person name="Choi D."/>
        </authorList>
    </citation>
    <scope>NUCLEOTIDE SEQUENCE [LARGE SCALE GENOMIC DNA]</scope>
    <source>
        <strain evidence="3">cv. PBC81</strain>
    </source>
</reference>
<evidence type="ECO:0000256" key="1">
    <source>
        <dbReference type="SAM" id="Coils"/>
    </source>
</evidence>
<reference evidence="3" key="2">
    <citation type="journal article" date="2017" name="J. Anim. Genet.">
        <title>Multiple reference genome sequences of hot pepper reveal the massive evolution of plant disease resistance genes by retroduplication.</title>
        <authorList>
            <person name="Kim S."/>
            <person name="Park J."/>
            <person name="Yeom S.-I."/>
            <person name="Kim Y.-M."/>
            <person name="Seo E."/>
            <person name="Kim K.-T."/>
            <person name="Kim M.-S."/>
            <person name="Lee J.M."/>
            <person name="Cheong K."/>
            <person name="Shin H.-S."/>
            <person name="Kim S.-B."/>
            <person name="Han K."/>
            <person name="Lee J."/>
            <person name="Park M."/>
            <person name="Lee H.-A."/>
            <person name="Lee H.-Y."/>
            <person name="Lee Y."/>
            <person name="Oh S."/>
            <person name="Lee J.H."/>
            <person name="Choi E."/>
            <person name="Choi E."/>
            <person name="Lee S.E."/>
            <person name="Jeon J."/>
            <person name="Kim H."/>
            <person name="Choi G."/>
            <person name="Song H."/>
            <person name="Lee J."/>
            <person name="Lee S.-C."/>
            <person name="Kwon J.-K."/>
            <person name="Lee H.-Y."/>
            <person name="Koo N."/>
            <person name="Hong Y."/>
            <person name="Kim R.W."/>
            <person name="Kang W.-H."/>
            <person name="Huh J.H."/>
            <person name="Kang B.-C."/>
            <person name="Yang T.-J."/>
            <person name="Lee Y.-H."/>
            <person name="Bennetzen J.L."/>
            <person name="Choi D."/>
        </authorList>
    </citation>
    <scope>NUCLEOTIDE SEQUENCE [LARGE SCALE GENOMIC DNA]</scope>
    <source>
        <strain evidence="3">cv. PBC81</strain>
    </source>
</reference>
<comment type="caution">
    <text evidence="2">The sequence shown here is derived from an EMBL/GenBank/DDBJ whole genome shotgun (WGS) entry which is preliminary data.</text>
</comment>
<organism evidence="2 3">
    <name type="scientific">Capsicum baccatum</name>
    <name type="common">Peruvian pepper</name>
    <dbReference type="NCBI Taxonomy" id="33114"/>
    <lineage>
        <taxon>Eukaryota</taxon>
        <taxon>Viridiplantae</taxon>
        <taxon>Streptophyta</taxon>
        <taxon>Embryophyta</taxon>
        <taxon>Tracheophyta</taxon>
        <taxon>Spermatophyta</taxon>
        <taxon>Magnoliopsida</taxon>
        <taxon>eudicotyledons</taxon>
        <taxon>Gunneridae</taxon>
        <taxon>Pentapetalae</taxon>
        <taxon>asterids</taxon>
        <taxon>lamiids</taxon>
        <taxon>Solanales</taxon>
        <taxon>Solanaceae</taxon>
        <taxon>Solanoideae</taxon>
        <taxon>Capsiceae</taxon>
        <taxon>Capsicum</taxon>
    </lineage>
</organism>
<name>A0A2G2VNN1_CAPBA</name>
<dbReference type="OrthoDB" id="1745610at2759"/>
<sequence>MDFRILKGKPNCKDGDDALSIANNNISQLLDNNKELEASKELVQKELEKSMKEANAKIVEFENVFAHRKSIEDALSLAEKNVLVLKNEKEESLLGKDVAESKL</sequence>
<gene>
    <name evidence="2" type="ORF">CQW23_26390</name>
</gene>
<feature type="coiled-coil region" evidence="1">
    <location>
        <begin position="19"/>
        <end position="88"/>
    </location>
</feature>
<accession>A0A2G2VNN1</accession>
<dbReference type="AlphaFoldDB" id="A0A2G2VNN1"/>
<dbReference type="Proteomes" id="UP000224567">
    <property type="component" value="Unassembled WGS sequence"/>
</dbReference>